<dbReference type="EMBL" id="KQ982045">
    <property type="protein sequence ID" value="KYQ60758.1"/>
    <property type="molecule type" value="Genomic_DNA"/>
</dbReference>
<name>A0A151XKE4_9HYME</name>
<evidence type="ECO:0000256" key="1">
    <source>
        <dbReference type="SAM" id="MobiDB-lite"/>
    </source>
</evidence>
<gene>
    <name evidence="2" type="ORF">ALC60_00205</name>
</gene>
<evidence type="ECO:0000313" key="3">
    <source>
        <dbReference type="Proteomes" id="UP000075809"/>
    </source>
</evidence>
<feature type="region of interest" description="Disordered" evidence="1">
    <location>
        <begin position="1"/>
        <end position="32"/>
    </location>
</feature>
<organism evidence="2 3">
    <name type="scientific">Mycetomoellerius zeteki</name>
    <dbReference type="NCBI Taxonomy" id="64791"/>
    <lineage>
        <taxon>Eukaryota</taxon>
        <taxon>Metazoa</taxon>
        <taxon>Ecdysozoa</taxon>
        <taxon>Arthropoda</taxon>
        <taxon>Hexapoda</taxon>
        <taxon>Insecta</taxon>
        <taxon>Pterygota</taxon>
        <taxon>Neoptera</taxon>
        <taxon>Endopterygota</taxon>
        <taxon>Hymenoptera</taxon>
        <taxon>Apocrita</taxon>
        <taxon>Aculeata</taxon>
        <taxon>Formicoidea</taxon>
        <taxon>Formicidae</taxon>
        <taxon>Myrmicinae</taxon>
        <taxon>Mycetomoellerius</taxon>
    </lineage>
</organism>
<sequence length="356" mass="41108">MESTNAKIRLQQHQDETETTSRSSRPRLSISTSDSSLFFASCSSNCTDYDYEHREIRTQSEKKKRVKRFSAPKSSFTFFPDIKNTKSLEINKASSEKTQKSKSENELLKDYCPYSSDNCGCSSGCTDCDYGLYTYTTKNKSKLKSKGERFYIKRSSSFTPLVSFERSRKTAKSYSAINILRKKKAKLPKIEKTLDSCYPESSGSCNRQSNNIKHNFKLKTTKDQKSKTKKRTLAKKLRKLKTMRIVRTLKLRKNKKVSKNTAVKVSERTVMKNWFPDSSNNYECNSDHTDRGKHITIKRKKLKSRSRRAKTSTKSKMSELPLVINESVQNEKNSKQTAEVRSESTSKDYLELIKFL</sequence>
<accession>A0A151XKE4</accession>
<feature type="compositionally biased region" description="Basic residues" evidence="1">
    <location>
        <begin position="294"/>
        <end position="313"/>
    </location>
</feature>
<dbReference type="Proteomes" id="UP000075809">
    <property type="component" value="Unassembled WGS sequence"/>
</dbReference>
<evidence type="ECO:0000313" key="2">
    <source>
        <dbReference type="EMBL" id="KYQ60758.1"/>
    </source>
</evidence>
<feature type="compositionally biased region" description="Basic and acidic residues" evidence="1">
    <location>
        <begin position="332"/>
        <end position="345"/>
    </location>
</feature>
<keyword evidence="3" id="KW-1185">Reference proteome</keyword>
<dbReference type="AlphaFoldDB" id="A0A151XKE4"/>
<reference evidence="2 3" key="1">
    <citation type="submission" date="2015-09" db="EMBL/GenBank/DDBJ databases">
        <title>Trachymyrmex zeteki WGS genome.</title>
        <authorList>
            <person name="Nygaard S."/>
            <person name="Hu H."/>
            <person name="Boomsma J."/>
            <person name="Zhang G."/>
        </authorList>
    </citation>
    <scope>NUCLEOTIDE SEQUENCE [LARGE SCALE GENOMIC DNA]</scope>
    <source>
        <strain evidence="2">Tzet28-1</strain>
        <tissue evidence="2">Whole body</tissue>
    </source>
</reference>
<feature type="region of interest" description="Disordered" evidence="1">
    <location>
        <begin position="285"/>
        <end position="345"/>
    </location>
</feature>
<proteinExistence type="predicted"/>
<feature type="compositionally biased region" description="Low complexity" evidence="1">
    <location>
        <begin position="20"/>
        <end position="32"/>
    </location>
</feature>
<protein>
    <submittedName>
        <fullName evidence="2">Uncharacterized protein</fullName>
    </submittedName>
</protein>